<proteinExistence type="predicted"/>
<keyword evidence="3" id="KW-1185">Reference proteome</keyword>
<feature type="domain" description="DUF6546" evidence="1">
    <location>
        <begin position="257"/>
        <end position="462"/>
    </location>
</feature>
<dbReference type="STRING" id="983965.A0A2T4C1A0"/>
<name>A0A2T4C1A0_TRILO</name>
<dbReference type="Pfam" id="PF20183">
    <property type="entry name" value="DUF6546"/>
    <property type="match status" value="1"/>
</dbReference>
<organism evidence="2 3">
    <name type="scientific">Trichoderma longibrachiatum ATCC 18648</name>
    <dbReference type="NCBI Taxonomy" id="983965"/>
    <lineage>
        <taxon>Eukaryota</taxon>
        <taxon>Fungi</taxon>
        <taxon>Dikarya</taxon>
        <taxon>Ascomycota</taxon>
        <taxon>Pezizomycotina</taxon>
        <taxon>Sordariomycetes</taxon>
        <taxon>Hypocreomycetidae</taxon>
        <taxon>Hypocreales</taxon>
        <taxon>Hypocreaceae</taxon>
        <taxon>Trichoderma</taxon>
    </lineage>
</organism>
<reference evidence="2 3" key="1">
    <citation type="submission" date="2016-07" db="EMBL/GenBank/DDBJ databases">
        <title>Multiple horizontal gene transfer events from other fungi enriched the ability of initially mycotrophic Trichoderma (Ascomycota) to feed on dead plant biomass.</title>
        <authorList>
            <consortium name="DOE Joint Genome Institute"/>
            <person name="Aerts A."/>
            <person name="Atanasova L."/>
            <person name="Chenthamara K."/>
            <person name="Zhang J."/>
            <person name="Grujic M."/>
            <person name="Henrissat B."/>
            <person name="Kuo A."/>
            <person name="Salamov A."/>
            <person name="Lipzen A."/>
            <person name="Labutti K."/>
            <person name="Barry K."/>
            <person name="Miao Y."/>
            <person name="Rahimi M.J."/>
            <person name="Shen Q."/>
            <person name="Grigoriev I.V."/>
            <person name="Kubicek C.P."/>
            <person name="Druzhinina I.S."/>
        </authorList>
    </citation>
    <scope>NUCLEOTIDE SEQUENCE [LARGE SCALE GENOMIC DNA]</scope>
    <source>
        <strain evidence="2 3">ATCC 18648</strain>
    </source>
</reference>
<dbReference type="Proteomes" id="UP000240760">
    <property type="component" value="Unassembled WGS sequence"/>
</dbReference>
<accession>A0A2T4C1A0</accession>
<evidence type="ECO:0000313" key="2">
    <source>
        <dbReference type="EMBL" id="PTB75274.1"/>
    </source>
</evidence>
<dbReference type="OrthoDB" id="4802432at2759"/>
<evidence type="ECO:0000259" key="1">
    <source>
        <dbReference type="Pfam" id="PF20183"/>
    </source>
</evidence>
<dbReference type="InterPro" id="IPR046676">
    <property type="entry name" value="DUF6546"/>
</dbReference>
<sequence>MIFGVLEADIQAGAITASAYASVCKSWRGYFEPLVFRRLTLTLERLNELEARVDRRQRQFVQHICFRFERSVRCRSTDIQFRPELDALRFHTAMYQLFLILADWPSRDAGRPGIALELTAFSAIDPDYSMKDTVPKELIGVDLTVDSKPLTALYNRPPKPMRALTAEETEESVRVRHFHRPGDVPGLSDRTLPQATLITGLTVRRQMHVNFFTPHVGRIVGALPKLEFLTYEPRAYHTHDIMTSRASINAIRAILTNLPRTIRRLRIFEDAPPLYDQGINPMQVSDRDGSVARFLAAITQDRGAEAIAMSFAIDAAHFFSDFYKPQISGPQRKLGWLNLTSLVLTSPIMTSRRCDEIPGLLTAASRAACHMPKLEVLELYYVAPKNGAIFTYTHDKEGSTVRWKSTWAWTLPPAVISAWRETAAVHGTTKELTHKESCIFKSQVKWGGSIVSLLRTRTAVVHPITYGNMMNGLNHM</sequence>
<dbReference type="AlphaFoldDB" id="A0A2T4C1A0"/>
<gene>
    <name evidence="2" type="ORF">M440DRAFT_1402812</name>
</gene>
<dbReference type="EMBL" id="KZ679134">
    <property type="protein sequence ID" value="PTB75274.1"/>
    <property type="molecule type" value="Genomic_DNA"/>
</dbReference>
<evidence type="ECO:0000313" key="3">
    <source>
        <dbReference type="Proteomes" id="UP000240760"/>
    </source>
</evidence>
<protein>
    <recommendedName>
        <fullName evidence="1">DUF6546 domain-containing protein</fullName>
    </recommendedName>
</protein>